<dbReference type="EMBL" id="JBHSON010000043">
    <property type="protein sequence ID" value="MFC5749601.1"/>
    <property type="molecule type" value="Genomic_DNA"/>
</dbReference>
<dbReference type="PANTHER" id="PTHR45331:SF2">
    <property type="entry name" value="OXIDOREDUCTASE WITH IRON-SULFUR SUBUNIT"/>
    <property type="match status" value="1"/>
</dbReference>
<keyword evidence="3" id="KW-0408">Iron</keyword>
<evidence type="ECO:0000256" key="1">
    <source>
        <dbReference type="ARBA" id="ARBA00022723"/>
    </source>
</evidence>
<dbReference type="InterPro" id="IPR006058">
    <property type="entry name" value="2Fe2S_fd_BS"/>
</dbReference>
<dbReference type="Gene3D" id="3.10.20.30">
    <property type="match status" value="1"/>
</dbReference>
<dbReference type="InterPro" id="IPR012675">
    <property type="entry name" value="Beta-grasp_dom_sf"/>
</dbReference>
<feature type="compositionally biased region" description="Low complexity" evidence="4">
    <location>
        <begin position="25"/>
        <end position="41"/>
    </location>
</feature>
<dbReference type="InterPro" id="IPR052914">
    <property type="entry name" value="Aldehyde_Oxdr_Iron-Sulfur"/>
</dbReference>
<keyword evidence="1" id="KW-0479">Metal-binding</keyword>
<dbReference type="Pfam" id="PF00111">
    <property type="entry name" value="Fer2"/>
    <property type="match status" value="1"/>
</dbReference>
<evidence type="ECO:0000256" key="3">
    <source>
        <dbReference type="ARBA" id="ARBA00023004"/>
    </source>
</evidence>
<dbReference type="InterPro" id="IPR006311">
    <property type="entry name" value="TAT_signal"/>
</dbReference>
<dbReference type="PROSITE" id="PS51318">
    <property type="entry name" value="TAT"/>
    <property type="match status" value="1"/>
</dbReference>
<keyword evidence="2" id="KW-0560">Oxidoreductase</keyword>
<dbReference type="InterPro" id="IPR001041">
    <property type="entry name" value="2Fe-2S_ferredoxin-type"/>
</dbReference>
<keyword evidence="5" id="KW-0732">Signal</keyword>
<feature type="compositionally biased region" description="Pro residues" evidence="4">
    <location>
        <begin position="42"/>
        <end position="54"/>
    </location>
</feature>
<dbReference type="PROSITE" id="PS00197">
    <property type="entry name" value="2FE2S_FER_1"/>
    <property type="match status" value="1"/>
</dbReference>
<dbReference type="Pfam" id="PF01799">
    <property type="entry name" value="Fer2_2"/>
    <property type="match status" value="1"/>
</dbReference>
<reference evidence="8" key="1">
    <citation type="journal article" date="2019" name="Int. J. Syst. Evol. Microbiol.">
        <title>The Global Catalogue of Microorganisms (GCM) 10K type strain sequencing project: providing services to taxonomists for standard genome sequencing and annotation.</title>
        <authorList>
            <consortium name="The Broad Institute Genomics Platform"/>
            <consortium name="The Broad Institute Genome Sequencing Center for Infectious Disease"/>
            <person name="Wu L."/>
            <person name="Ma J."/>
        </authorList>
    </citation>
    <scope>NUCLEOTIDE SEQUENCE [LARGE SCALE GENOMIC DNA]</scope>
    <source>
        <strain evidence="8">KCTC 42087</strain>
    </source>
</reference>
<evidence type="ECO:0000313" key="7">
    <source>
        <dbReference type="EMBL" id="MFC5749601.1"/>
    </source>
</evidence>
<evidence type="ECO:0000256" key="5">
    <source>
        <dbReference type="SAM" id="SignalP"/>
    </source>
</evidence>
<protein>
    <submittedName>
        <fullName evidence="7">(2Fe-2S)-binding protein</fullName>
    </submittedName>
</protein>
<accession>A0ABW1A4X8</accession>
<name>A0ABW1A4X8_9ACTN</name>
<organism evidence="7 8">
    <name type="scientific">Actinomadura rugatobispora</name>
    <dbReference type="NCBI Taxonomy" id="1994"/>
    <lineage>
        <taxon>Bacteria</taxon>
        <taxon>Bacillati</taxon>
        <taxon>Actinomycetota</taxon>
        <taxon>Actinomycetes</taxon>
        <taxon>Streptosporangiales</taxon>
        <taxon>Thermomonosporaceae</taxon>
        <taxon>Actinomadura</taxon>
    </lineage>
</organism>
<dbReference type="SUPFAM" id="SSF54292">
    <property type="entry name" value="2Fe-2S ferredoxin-like"/>
    <property type="match status" value="1"/>
</dbReference>
<dbReference type="Proteomes" id="UP001596074">
    <property type="component" value="Unassembled WGS sequence"/>
</dbReference>
<feature type="chain" id="PRO_5045417824" evidence="5">
    <location>
        <begin position="31"/>
        <end position="215"/>
    </location>
</feature>
<feature type="region of interest" description="Disordered" evidence="4">
    <location>
        <begin position="25"/>
        <end position="55"/>
    </location>
</feature>
<keyword evidence="8" id="KW-1185">Reference proteome</keyword>
<dbReference type="RefSeq" id="WP_378285329.1">
    <property type="nucleotide sequence ID" value="NZ_JBHSON010000043.1"/>
</dbReference>
<proteinExistence type="predicted"/>
<evidence type="ECO:0000256" key="4">
    <source>
        <dbReference type="SAM" id="MobiDB-lite"/>
    </source>
</evidence>
<dbReference type="InterPro" id="IPR002888">
    <property type="entry name" value="2Fe-2S-bd"/>
</dbReference>
<dbReference type="CDD" id="cd00207">
    <property type="entry name" value="fer2"/>
    <property type="match status" value="1"/>
</dbReference>
<feature type="signal peptide" evidence="5">
    <location>
        <begin position="1"/>
        <end position="30"/>
    </location>
</feature>
<dbReference type="PROSITE" id="PS51085">
    <property type="entry name" value="2FE2S_FER_2"/>
    <property type="match status" value="1"/>
</dbReference>
<dbReference type="PANTHER" id="PTHR45331">
    <property type="entry name" value="OXIDOREDUCTASE, IRON-SULPHUR BINDING SUBUNIT-RELATED-RELATED"/>
    <property type="match status" value="1"/>
</dbReference>
<dbReference type="SUPFAM" id="SSF47741">
    <property type="entry name" value="CO dehydrogenase ISP C-domain like"/>
    <property type="match status" value="1"/>
</dbReference>
<gene>
    <name evidence="7" type="ORF">ACFPZN_28595</name>
</gene>
<evidence type="ECO:0000259" key="6">
    <source>
        <dbReference type="PROSITE" id="PS51085"/>
    </source>
</evidence>
<sequence length="215" mass="22168">MDPTRRGLSRRGFLARTTAATAAAATAAQAAHSSADAVAGTAPPPPAPAPPPGPQTAEVVLRVNGRTERLRLDTRVTLLDALRERLGLTGTKKGCDRGQCGACTVHIDGRRVLSCLTLAATAASRGGPVTTIEGLADRDGTLHPVQQAFVERDGLQCGFCTPGQVMSAAALIREGHAGSDEEIREFMSGNLCRCAAYNGIVDAVRTAAAGTGGRR</sequence>
<evidence type="ECO:0000313" key="8">
    <source>
        <dbReference type="Proteomes" id="UP001596074"/>
    </source>
</evidence>
<comment type="caution">
    <text evidence="7">The sequence shown here is derived from an EMBL/GenBank/DDBJ whole genome shotgun (WGS) entry which is preliminary data.</text>
</comment>
<dbReference type="InterPro" id="IPR036010">
    <property type="entry name" value="2Fe-2S_ferredoxin-like_sf"/>
</dbReference>
<dbReference type="Gene3D" id="1.10.150.120">
    <property type="entry name" value="[2Fe-2S]-binding domain"/>
    <property type="match status" value="1"/>
</dbReference>
<feature type="domain" description="2Fe-2S ferredoxin-type" evidence="6">
    <location>
        <begin position="57"/>
        <end position="135"/>
    </location>
</feature>
<evidence type="ECO:0000256" key="2">
    <source>
        <dbReference type="ARBA" id="ARBA00023002"/>
    </source>
</evidence>
<dbReference type="InterPro" id="IPR036884">
    <property type="entry name" value="2Fe-2S-bd_dom_sf"/>
</dbReference>